<evidence type="ECO:0000313" key="4">
    <source>
        <dbReference type="EMBL" id="NIG17260.1"/>
    </source>
</evidence>
<dbReference type="InterPro" id="IPR053171">
    <property type="entry name" value="Viral_Tip_Attach_Protein"/>
</dbReference>
<dbReference type="EMBL" id="VWXC01000001">
    <property type="protein sequence ID" value="NIG17260.1"/>
    <property type="molecule type" value="Genomic_DNA"/>
</dbReference>
<proteinExistence type="predicted"/>
<dbReference type="Pfam" id="PF09327">
    <property type="entry name" value="Phage_Tail_Tip"/>
    <property type="match status" value="1"/>
</dbReference>
<feature type="region of interest" description="Disordered" evidence="2">
    <location>
        <begin position="1"/>
        <end position="26"/>
    </location>
</feature>
<keyword evidence="5" id="KW-1185">Reference proteome</keyword>
<dbReference type="PROSITE" id="PS50853">
    <property type="entry name" value="FN3"/>
    <property type="match status" value="1"/>
</dbReference>
<evidence type="ECO:0000256" key="2">
    <source>
        <dbReference type="SAM" id="MobiDB-lite"/>
    </source>
</evidence>
<reference evidence="4 5" key="1">
    <citation type="journal article" date="2019" name="bioRxiv">
        <title>Bacteria contribute to plant secondary compound degradation in a generalist herbivore system.</title>
        <authorList>
            <person name="Francoeur C.B."/>
            <person name="Khadempour L."/>
            <person name="Moreira-Soto R.D."/>
            <person name="Gotting K."/>
            <person name="Book A.J."/>
            <person name="Pinto-Tomas A.A."/>
            <person name="Keefover-Ring K."/>
            <person name="Currie C.R."/>
        </authorList>
    </citation>
    <scope>NUCLEOTIDE SEQUENCE [LARGE SCALE GENOMIC DNA]</scope>
    <source>
        <strain evidence="4">Al-1710</strain>
    </source>
</reference>
<accession>A0ABX0RNM1</accession>
<gene>
    <name evidence="4" type="ORF">F3J37_01035</name>
</gene>
<dbReference type="InterPro" id="IPR055385">
    <property type="entry name" value="GpJ_HDII-ins2"/>
</dbReference>
<dbReference type="SUPFAM" id="SSF49265">
    <property type="entry name" value="Fibronectin type III"/>
    <property type="match status" value="1"/>
</dbReference>
<dbReference type="InterPro" id="IPR032876">
    <property type="entry name" value="J_dom"/>
</dbReference>
<protein>
    <submittedName>
        <fullName evidence="4">Host specificity protein J</fullName>
    </submittedName>
</protein>
<feature type="coiled-coil region" evidence="1">
    <location>
        <begin position="842"/>
        <end position="900"/>
    </location>
</feature>
<dbReference type="PANTHER" id="PTHR36251">
    <property type="entry name" value="FELS-1 PROPHAGE HOST SPECIFICITY PROTEIN-RELATED"/>
    <property type="match status" value="1"/>
</dbReference>
<dbReference type="InterPro" id="IPR015406">
    <property type="entry name" value="GpJ_CSF"/>
</dbReference>
<dbReference type="InterPro" id="IPR013783">
    <property type="entry name" value="Ig-like_fold"/>
</dbReference>
<dbReference type="Pfam" id="PF13550">
    <property type="entry name" value="Phage-tail_3"/>
    <property type="match status" value="1"/>
</dbReference>
<evidence type="ECO:0000259" key="3">
    <source>
        <dbReference type="PROSITE" id="PS50853"/>
    </source>
</evidence>
<dbReference type="PANTHER" id="PTHR36251:SF2">
    <property type="entry name" value="GIFSY-2 PROPHAGE HOST SPECIFICITY PROTEIN J, PHAGE LAMBDA"/>
    <property type="match status" value="1"/>
</dbReference>
<comment type="caution">
    <text evidence="4">The sequence shown here is derived from an EMBL/GenBank/DDBJ whole genome shotgun (WGS) entry which is preliminary data.</text>
</comment>
<dbReference type="Pfam" id="PF24801">
    <property type="entry name" value="FNIII-A_GpJ"/>
    <property type="match status" value="1"/>
</dbReference>
<dbReference type="InterPro" id="IPR003961">
    <property type="entry name" value="FN3_dom"/>
</dbReference>
<organism evidence="4 5">
    <name type="scientific">Candidatus Pantoea communis</name>
    <dbReference type="NCBI Taxonomy" id="2608354"/>
    <lineage>
        <taxon>Bacteria</taxon>
        <taxon>Pseudomonadati</taxon>
        <taxon>Pseudomonadota</taxon>
        <taxon>Gammaproteobacteria</taxon>
        <taxon>Enterobacterales</taxon>
        <taxon>Erwiniaceae</taxon>
        <taxon>Pantoea</taxon>
    </lineage>
</organism>
<evidence type="ECO:0000313" key="5">
    <source>
        <dbReference type="Proteomes" id="UP001515780"/>
    </source>
</evidence>
<sequence length="1042" mass="113554">MANKKISGRKGGSTSSRTPVEQPDDLQSVAKEKILIALGEGEFAGELTGQNIYLDGTPLLNADGSSNFSGVSWEFRAGTQDQTYIQGLPGTENEIAVGTTITETTGFTRTFTDTTLSAIRLRIQWPSLFSQDSNGDLNGYSIAYNIQVSTDGGTFNTVIDTAVTGKTTTGYERSHRVDLPQGGSTWTVRLNRTTAVQNSALIGDTMTLESYTEVIDAKLRYPLTALLYMEFDSSQFSGNVPQITCEPKGRIIRVPDNYDPDTRTYTGTWDGTFKLAWTDNPAWVFYDLVVTDRFGLGDRLTSDNIDKWTLYTVAQYCDELVPDGLGGSGTEPRFKCDVYVQNRSDAYTVFRDFAAIFRGMTYWAGDQIVALADMPRDVDYNYTNANVIDGQFAYSSSNTKTRYTSALVSYSDPANGYANAVQPVFEPDLVTRYKTFNQLELTAIACTRQSEADRRGRWGILTNIQDRVITFQVGLDGDIPLPGYIIAVADEYLSGRVAGGRIRSVDGRIITLDRTPDANEGDRLQLNLPSGTSEARTIESIAENIVTVSVAYTETPETESVWIVESTEVLAQLYRVSMVSMDDDGNFSITGSTYDSSKYDAIDNGAQLDTRPVSVIPAGTQNAPSNIVIDEYSVVNQGISLQTMRVQWDPTDNALAYEAQWRRNSSNWINVPRTSTISFEVPAIYTGTYQARVRAINAAEISSGWANSDLVDLTGKVGNPPLPVGFNASTDVVWGITLTWGFPDNTEDTLKTTIQTATNAEGTDATLLADVAYPSHVYVMQGLVSGQGFWFRAQLVDKTGNESGYTDWIHGEASENIPDIIGDISKEIEASPAFQAINQNIADNAAAILENALANNATVERQYQQYGEVHAEILTISTTVADQNQALADLETRLDAEIDDTAALIDEKLTANVTDDGTATATFSLEVGVTRSGTFYSGGMAVGIAPATNGGYESTIVFSADQFGIYNGSDPTNYQLAFSVVNSQTYINSAFIEDATITSAKIQDVIQSSSYGNGGGWRLSKNDNNLIFTDANNVVRFKVGRL</sequence>
<dbReference type="RefSeq" id="WP_166718901.1">
    <property type="nucleotide sequence ID" value="NZ_VWXC01000001.1"/>
</dbReference>
<dbReference type="Proteomes" id="UP001515780">
    <property type="component" value="Unassembled WGS sequence"/>
</dbReference>
<name>A0ABX0RNM1_9GAMM</name>
<keyword evidence="1" id="KW-0175">Coiled coil</keyword>
<feature type="domain" description="Fibronectin type-III" evidence="3">
    <location>
        <begin position="623"/>
        <end position="717"/>
    </location>
</feature>
<evidence type="ECO:0000256" key="1">
    <source>
        <dbReference type="SAM" id="Coils"/>
    </source>
</evidence>
<dbReference type="Gene3D" id="2.60.40.10">
    <property type="entry name" value="Immunoglobulins"/>
    <property type="match status" value="1"/>
</dbReference>
<dbReference type="InterPro" id="IPR036116">
    <property type="entry name" value="FN3_sf"/>
</dbReference>